<dbReference type="KEGG" id="tcd:AAIA72_08775"/>
<dbReference type="InterPro" id="IPR008503">
    <property type="entry name" value="Asp_endopeptidase"/>
</dbReference>
<keyword evidence="2" id="KW-0378">Hydrolase</keyword>
<dbReference type="RefSeq" id="WP_369599949.1">
    <property type="nucleotide sequence ID" value="NZ_CP154858.1"/>
</dbReference>
<dbReference type="AlphaFoldDB" id="A0AB39US76"/>
<accession>A0AB39US76</accession>
<dbReference type="InterPro" id="IPR021109">
    <property type="entry name" value="Peptidase_aspartic_dom_sf"/>
</dbReference>
<sequence length="145" mass="16633">MTELETVGWREWVALPELGLPHIKAKVDTGAKTSCLHAFELESFERGGREWVRFWVHPIQGDVETVVVCEAPVKDQRLVSDSGGHRENRYVIETEMVLGRMRKTIELTLTNRDSMRFRMLLGRRAMAGQLLVRPDLSYVQGEPQV</sequence>
<dbReference type="GO" id="GO:0006508">
    <property type="term" value="P:proteolysis"/>
    <property type="evidence" value="ECO:0007669"/>
    <property type="project" value="UniProtKB-KW"/>
</dbReference>
<dbReference type="PANTHER" id="PTHR38037">
    <property type="entry name" value="ZN_PROTEASE DOMAIN-CONTAINING PROTEIN"/>
    <property type="match status" value="1"/>
</dbReference>
<organism evidence="2">
    <name type="scientific">Thermohahella caldifontis</name>
    <dbReference type="NCBI Taxonomy" id="3142973"/>
    <lineage>
        <taxon>Bacteria</taxon>
        <taxon>Pseudomonadati</taxon>
        <taxon>Pseudomonadota</taxon>
        <taxon>Gammaproteobacteria</taxon>
        <taxon>Oceanospirillales</taxon>
        <taxon>Hahellaceae</taxon>
        <taxon>Thermohahella</taxon>
    </lineage>
</organism>
<gene>
    <name evidence="2" type="ORF">AAIA72_08775</name>
</gene>
<dbReference type="Gene3D" id="2.40.70.10">
    <property type="entry name" value="Acid Proteases"/>
    <property type="match status" value="1"/>
</dbReference>
<proteinExistence type="predicted"/>
<reference evidence="2" key="1">
    <citation type="submission" date="2024-05" db="EMBL/GenBank/DDBJ databases">
        <title>Genome sequencing of novel strain.</title>
        <authorList>
            <person name="Ganbat D."/>
            <person name="Ganbat S."/>
            <person name="Lee S.-J."/>
        </authorList>
    </citation>
    <scope>NUCLEOTIDE SEQUENCE</scope>
    <source>
        <strain evidence="2">SMD15-11</strain>
    </source>
</reference>
<dbReference type="SUPFAM" id="SSF50630">
    <property type="entry name" value="Acid proteases"/>
    <property type="match status" value="1"/>
</dbReference>
<evidence type="ECO:0000313" key="2">
    <source>
        <dbReference type="EMBL" id="XDT70908.1"/>
    </source>
</evidence>
<dbReference type="Pfam" id="PF05618">
    <property type="entry name" value="Zn_protease"/>
    <property type="match status" value="1"/>
</dbReference>
<dbReference type="GO" id="GO:0008233">
    <property type="term" value="F:peptidase activity"/>
    <property type="evidence" value="ECO:0007669"/>
    <property type="project" value="UniProtKB-KW"/>
</dbReference>
<keyword evidence="2" id="KW-0645">Protease</keyword>
<feature type="domain" description="Retropepsin-like aspartic endopeptidase" evidence="1">
    <location>
        <begin position="7"/>
        <end position="142"/>
    </location>
</feature>
<dbReference type="PANTHER" id="PTHR38037:SF1">
    <property type="entry name" value="ATP-DEPENDENT ZINC PROTEASE DOMAIN-CONTAINING PROTEIN-RELATED"/>
    <property type="match status" value="1"/>
</dbReference>
<protein>
    <submittedName>
        <fullName evidence="2">ATP-dependent zinc protease</fullName>
    </submittedName>
</protein>
<dbReference type="EMBL" id="CP154858">
    <property type="protein sequence ID" value="XDT70908.1"/>
    <property type="molecule type" value="Genomic_DNA"/>
</dbReference>
<name>A0AB39US76_9GAMM</name>
<evidence type="ECO:0000259" key="1">
    <source>
        <dbReference type="Pfam" id="PF05618"/>
    </source>
</evidence>